<dbReference type="GO" id="GO:0003677">
    <property type="term" value="F:DNA binding"/>
    <property type="evidence" value="ECO:0007669"/>
    <property type="project" value="UniProtKB-KW"/>
</dbReference>
<evidence type="ECO:0000259" key="1">
    <source>
        <dbReference type="PROSITE" id="PS50995"/>
    </source>
</evidence>
<dbReference type="Gene3D" id="1.10.10.10">
    <property type="entry name" value="Winged helix-like DNA-binding domain superfamily/Winged helix DNA-binding domain"/>
    <property type="match status" value="1"/>
</dbReference>
<dbReference type="AlphaFoldDB" id="A0A7W8ECZ7"/>
<dbReference type="InterPro" id="IPR000835">
    <property type="entry name" value="HTH_MarR-typ"/>
</dbReference>
<dbReference type="SMART" id="SM00347">
    <property type="entry name" value="HTH_MARR"/>
    <property type="match status" value="1"/>
</dbReference>
<feature type="domain" description="HTH marR-type" evidence="1">
    <location>
        <begin position="1"/>
        <end position="141"/>
    </location>
</feature>
<dbReference type="Pfam" id="PF12802">
    <property type="entry name" value="MarR_2"/>
    <property type="match status" value="1"/>
</dbReference>
<organism evidence="2 3">
    <name type="scientific">Nonomuraea endophytica</name>
    <dbReference type="NCBI Taxonomy" id="714136"/>
    <lineage>
        <taxon>Bacteria</taxon>
        <taxon>Bacillati</taxon>
        <taxon>Actinomycetota</taxon>
        <taxon>Actinomycetes</taxon>
        <taxon>Streptosporangiales</taxon>
        <taxon>Streptosporangiaceae</taxon>
        <taxon>Nonomuraea</taxon>
    </lineage>
</organism>
<dbReference type="RefSeq" id="WP_184957976.1">
    <property type="nucleotide sequence ID" value="NZ_JACHIN010000001.1"/>
</dbReference>
<dbReference type="PRINTS" id="PR00598">
    <property type="entry name" value="HTHMARR"/>
</dbReference>
<accession>A0A7W8ECZ7</accession>
<dbReference type="Proteomes" id="UP000568380">
    <property type="component" value="Unassembled WGS sequence"/>
</dbReference>
<dbReference type="InterPro" id="IPR036390">
    <property type="entry name" value="WH_DNA-bd_sf"/>
</dbReference>
<dbReference type="PANTHER" id="PTHR33164">
    <property type="entry name" value="TRANSCRIPTIONAL REGULATOR, MARR FAMILY"/>
    <property type="match status" value="1"/>
</dbReference>
<sequence length="143" mass="15949">MEKTPARLRRVPSRLLGLAAAQADRVVNSGFAELDARKWHYSALVALHDSGPASQAELSDRTGIYRSDLVAVINELAERGLVERTPDPDDRRRNVISLTEAGREQFVRLEAALVAMHEELLAPLTEAEREQLIDLLVKLVFPQ</sequence>
<keyword evidence="2" id="KW-0238">DNA-binding</keyword>
<dbReference type="SUPFAM" id="SSF46785">
    <property type="entry name" value="Winged helix' DNA-binding domain"/>
    <property type="match status" value="1"/>
</dbReference>
<reference evidence="2 3" key="1">
    <citation type="submission" date="2020-08" db="EMBL/GenBank/DDBJ databases">
        <title>Genomic Encyclopedia of Type Strains, Phase IV (KMG-IV): sequencing the most valuable type-strain genomes for metagenomic binning, comparative biology and taxonomic classification.</title>
        <authorList>
            <person name="Goeker M."/>
        </authorList>
    </citation>
    <scope>NUCLEOTIDE SEQUENCE [LARGE SCALE GENOMIC DNA]</scope>
    <source>
        <strain evidence="2 3">DSM 45385</strain>
    </source>
</reference>
<gene>
    <name evidence="2" type="ORF">HNR40_000455</name>
</gene>
<evidence type="ECO:0000313" key="3">
    <source>
        <dbReference type="Proteomes" id="UP000568380"/>
    </source>
</evidence>
<dbReference type="EMBL" id="JACHIN010000001">
    <property type="protein sequence ID" value="MBB5075009.1"/>
    <property type="molecule type" value="Genomic_DNA"/>
</dbReference>
<dbReference type="InterPro" id="IPR036388">
    <property type="entry name" value="WH-like_DNA-bd_sf"/>
</dbReference>
<comment type="caution">
    <text evidence="2">The sequence shown here is derived from an EMBL/GenBank/DDBJ whole genome shotgun (WGS) entry which is preliminary data.</text>
</comment>
<dbReference type="PROSITE" id="PS50995">
    <property type="entry name" value="HTH_MARR_2"/>
    <property type="match status" value="1"/>
</dbReference>
<name>A0A7W8ECZ7_9ACTN</name>
<protein>
    <submittedName>
        <fullName evidence="2">DNA-binding MarR family transcriptional regulator</fullName>
    </submittedName>
</protein>
<dbReference type="PANTHER" id="PTHR33164:SF95">
    <property type="entry name" value="TRANSCRIPTIONAL REGULATOR"/>
    <property type="match status" value="1"/>
</dbReference>
<keyword evidence="3" id="KW-1185">Reference proteome</keyword>
<dbReference type="InterPro" id="IPR039422">
    <property type="entry name" value="MarR/SlyA-like"/>
</dbReference>
<proteinExistence type="predicted"/>
<dbReference type="GO" id="GO:0003700">
    <property type="term" value="F:DNA-binding transcription factor activity"/>
    <property type="evidence" value="ECO:0007669"/>
    <property type="project" value="InterPro"/>
</dbReference>
<evidence type="ECO:0000313" key="2">
    <source>
        <dbReference type="EMBL" id="MBB5075009.1"/>
    </source>
</evidence>
<dbReference type="GO" id="GO:0006950">
    <property type="term" value="P:response to stress"/>
    <property type="evidence" value="ECO:0007669"/>
    <property type="project" value="TreeGrafter"/>
</dbReference>